<protein>
    <submittedName>
        <fullName evidence="2">Uncharacterized protein</fullName>
    </submittedName>
</protein>
<gene>
    <name evidence="2" type="ORF">I7I52_12532</name>
</gene>
<dbReference type="Proteomes" id="UP000670092">
    <property type="component" value="Unassembled WGS sequence"/>
</dbReference>
<sequence length="98" mass="11265">MLMVRGMSDSGPTRGFSEPETNLEKNLPANNFANPHILVLNYLLVGEHISSQQFLHGAVSFRRRYICISKDGDLMREDSPYFEFLNAATTMCRIHRCW</sequence>
<dbReference type="EMBL" id="JAEVHI010000006">
    <property type="protein sequence ID" value="KAG5288897.1"/>
    <property type="molecule type" value="Genomic_DNA"/>
</dbReference>
<reference evidence="2 3" key="1">
    <citation type="submission" date="2021-01" db="EMBL/GenBank/DDBJ databases">
        <title>Chromosome-level genome assembly of a human fungal pathogen reveals clustering of transcriptionally co-regulated genes.</title>
        <authorList>
            <person name="Voorhies M."/>
            <person name="Cohen S."/>
            <person name="Shea T.P."/>
            <person name="Petrus S."/>
            <person name="Munoz J.F."/>
            <person name="Poplawski S."/>
            <person name="Goldman W.E."/>
            <person name="Michael T."/>
            <person name="Cuomo C.A."/>
            <person name="Sil A."/>
            <person name="Beyhan S."/>
        </authorList>
    </citation>
    <scope>NUCLEOTIDE SEQUENCE [LARGE SCALE GENOMIC DNA]</scope>
    <source>
        <strain evidence="2 3">G184AR</strain>
    </source>
</reference>
<comment type="caution">
    <text evidence="2">The sequence shown here is derived from an EMBL/GenBank/DDBJ whole genome shotgun (WGS) entry which is preliminary data.</text>
</comment>
<name>A0A8H7YFU4_AJECA</name>
<dbReference type="VEuPathDB" id="FungiDB:I7I52_12532"/>
<evidence type="ECO:0000313" key="2">
    <source>
        <dbReference type="EMBL" id="KAG5288897.1"/>
    </source>
</evidence>
<evidence type="ECO:0000313" key="3">
    <source>
        <dbReference type="Proteomes" id="UP000670092"/>
    </source>
</evidence>
<accession>A0A8H7YFU4</accession>
<dbReference type="AlphaFoldDB" id="A0A8H7YFU4"/>
<proteinExistence type="predicted"/>
<feature type="region of interest" description="Disordered" evidence="1">
    <location>
        <begin position="1"/>
        <end position="21"/>
    </location>
</feature>
<evidence type="ECO:0000256" key="1">
    <source>
        <dbReference type="SAM" id="MobiDB-lite"/>
    </source>
</evidence>
<organism evidence="2 3">
    <name type="scientific">Ajellomyces capsulatus</name>
    <name type="common">Darling's disease fungus</name>
    <name type="synonym">Histoplasma capsulatum</name>
    <dbReference type="NCBI Taxonomy" id="5037"/>
    <lineage>
        <taxon>Eukaryota</taxon>
        <taxon>Fungi</taxon>
        <taxon>Dikarya</taxon>
        <taxon>Ascomycota</taxon>
        <taxon>Pezizomycotina</taxon>
        <taxon>Eurotiomycetes</taxon>
        <taxon>Eurotiomycetidae</taxon>
        <taxon>Onygenales</taxon>
        <taxon>Ajellomycetaceae</taxon>
        <taxon>Histoplasma</taxon>
    </lineage>
</organism>